<sequence length="195" mass="22222">MALPQELVDISIDHLHNDIPTLKACSLAARAFVHSARPHLLFTSLHIEPLVEDLCIVLVGPETSFDHDAYDDHGEYMKERHVTWVMAGRTLSLVLLLLNLKRISLVENVYIDWNDGGEYSMDWTRMRRQLKSVLANVFSSLRLEAVHLRGMVIESPSQPLSLFGKAMALKEMSLSRLYFTRGWVQLEQGPMNIPL</sequence>
<name>A0A8H6XW62_9AGAR</name>
<proteinExistence type="predicted"/>
<accession>A0A8H6XW62</accession>
<organism evidence="1 2">
    <name type="scientific">Mycena venus</name>
    <dbReference type="NCBI Taxonomy" id="2733690"/>
    <lineage>
        <taxon>Eukaryota</taxon>
        <taxon>Fungi</taxon>
        <taxon>Dikarya</taxon>
        <taxon>Basidiomycota</taxon>
        <taxon>Agaricomycotina</taxon>
        <taxon>Agaricomycetes</taxon>
        <taxon>Agaricomycetidae</taxon>
        <taxon>Agaricales</taxon>
        <taxon>Marasmiineae</taxon>
        <taxon>Mycenaceae</taxon>
        <taxon>Mycena</taxon>
    </lineage>
</organism>
<keyword evidence="2" id="KW-1185">Reference proteome</keyword>
<dbReference type="OrthoDB" id="2788229at2759"/>
<dbReference type="EMBL" id="JACAZI010000011">
    <property type="protein sequence ID" value="KAF7348668.1"/>
    <property type="molecule type" value="Genomic_DNA"/>
</dbReference>
<reference evidence="1" key="1">
    <citation type="submission" date="2020-05" db="EMBL/GenBank/DDBJ databases">
        <title>Mycena genomes resolve the evolution of fungal bioluminescence.</title>
        <authorList>
            <person name="Tsai I.J."/>
        </authorList>
    </citation>
    <scope>NUCLEOTIDE SEQUENCE</scope>
    <source>
        <strain evidence="1">CCC161011</strain>
    </source>
</reference>
<evidence type="ECO:0000313" key="2">
    <source>
        <dbReference type="Proteomes" id="UP000620124"/>
    </source>
</evidence>
<evidence type="ECO:0000313" key="1">
    <source>
        <dbReference type="EMBL" id="KAF7348668.1"/>
    </source>
</evidence>
<protein>
    <submittedName>
        <fullName evidence="1">Uncharacterized protein</fullName>
    </submittedName>
</protein>
<dbReference type="AlphaFoldDB" id="A0A8H6XW62"/>
<gene>
    <name evidence="1" type="ORF">MVEN_01385400</name>
</gene>
<dbReference type="Proteomes" id="UP000620124">
    <property type="component" value="Unassembled WGS sequence"/>
</dbReference>
<comment type="caution">
    <text evidence="1">The sequence shown here is derived from an EMBL/GenBank/DDBJ whole genome shotgun (WGS) entry which is preliminary data.</text>
</comment>